<dbReference type="GO" id="GO:0016740">
    <property type="term" value="F:transferase activity"/>
    <property type="evidence" value="ECO:0007669"/>
    <property type="project" value="UniProtKB-KW"/>
</dbReference>
<dbReference type="RefSeq" id="WP_132975939.1">
    <property type="nucleotide sequence ID" value="NZ_SMAO01000002.1"/>
</dbReference>
<sequence length="317" mass="36053">MSDYSLRLCQPDDEPALLDLFALVFGQVRSSPEWHWKFVSSRALSSNAMSSDSLVAMDGQGQIVAHAGALILPGQFQGRPIPIVQVCDVMVHPEHRGGLGRNNLFTLLLRELLDHLARRLPSAFRYGFPGQRPYLLGEWAGVYERLEVALETELAPASSSFNLWRALPLAWDNRRLDRLWQRLGDQYALSLIRDGAYLRWRYAEHPVHDYQLTGLAFLGRLSGWVVWRQQGERRLLVDALIPRRAIRPALQAAVMRLSRGMPSAATVIWLPESWREALDGPHHETPVVTANMCWRSALDTQTVRQSLYYTMGDVDIF</sequence>
<dbReference type="Gene3D" id="3.40.630.30">
    <property type="match status" value="1"/>
</dbReference>
<name>A0A4R3N6S3_9GAMM</name>
<keyword evidence="1" id="KW-0808">Transferase</keyword>
<dbReference type="InterPro" id="IPR016181">
    <property type="entry name" value="Acyl_CoA_acyltransferase"/>
</dbReference>
<evidence type="ECO:0000313" key="1">
    <source>
        <dbReference type="EMBL" id="TCT22803.1"/>
    </source>
</evidence>
<dbReference type="Proteomes" id="UP000295717">
    <property type="component" value="Unassembled WGS sequence"/>
</dbReference>
<proteinExistence type="predicted"/>
<dbReference type="SUPFAM" id="SSF55729">
    <property type="entry name" value="Acyl-CoA N-acyltransferases (Nat)"/>
    <property type="match status" value="1"/>
</dbReference>
<accession>A0A4R3N6S3</accession>
<dbReference type="OrthoDB" id="8542820at2"/>
<reference evidence="1 2" key="1">
    <citation type="submission" date="2019-03" db="EMBL/GenBank/DDBJ databases">
        <title>Genomic Encyclopedia of Type Strains, Phase IV (KMG-IV): sequencing the most valuable type-strain genomes for metagenomic binning, comparative biology and taxonomic classification.</title>
        <authorList>
            <person name="Goeker M."/>
        </authorList>
    </citation>
    <scope>NUCLEOTIDE SEQUENCE [LARGE SCALE GENOMIC DNA]</scope>
    <source>
        <strain evidence="1 2">DSM 13587</strain>
    </source>
</reference>
<dbReference type="AlphaFoldDB" id="A0A4R3N6S3"/>
<comment type="caution">
    <text evidence="1">The sequence shown here is derived from an EMBL/GenBank/DDBJ whole genome shotgun (WGS) entry which is preliminary data.</text>
</comment>
<protein>
    <submittedName>
        <fullName evidence="1">Acetyltransferase (GNAT) family protein</fullName>
    </submittedName>
</protein>
<organism evidence="1 2">
    <name type="scientific">Thiobaca trueperi</name>
    <dbReference type="NCBI Taxonomy" id="127458"/>
    <lineage>
        <taxon>Bacteria</taxon>
        <taxon>Pseudomonadati</taxon>
        <taxon>Pseudomonadota</taxon>
        <taxon>Gammaproteobacteria</taxon>
        <taxon>Chromatiales</taxon>
        <taxon>Chromatiaceae</taxon>
        <taxon>Thiobaca</taxon>
    </lineage>
</organism>
<dbReference type="Pfam" id="PF13527">
    <property type="entry name" value="Acetyltransf_9"/>
    <property type="match status" value="1"/>
</dbReference>
<dbReference type="EMBL" id="SMAO01000002">
    <property type="protein sequence ID" value="TCT22803.1"/>
    <property type="molecule type" value="Genomic_DNA"/>
</dbReference>
<keyword evidence="2" id="KW-1185">Reference proteome</keyword>
<gene>
    <name evidence="1" type="ORF">EDC35_102134</name>
</gene>
<evidence type="ECO:0000313" key="2">
    <source>
        <dbReference type="Proteomes" id="UP000295717"/>
    </source>
</evidence>